<dbReference type="OrthoDB" id="1917198at2759"/>
<dbReference type="InterPro" id="IPR007854">
    <property type="entry name" value="Fip1_dom"/>
</dbReference>
<comment type="similarity">
    <text evidence="2">Belongs to the FIP1 family.</text>
</comment>
<dbReference type="Proteomes" id="UP000241107">
    <property type="component" value="Unassembled WGS sequence"/>
</dbReference>
<evidence type="ECO:0000256" key="1">
    <source>
        <dbReference type="ARBA" id="ARBA00004123"/>
    </source>
</evidence>
<feature type="region of interest" description="Disordered" evidence="6">
    <location>
        <begin position="1"/>
        <end position="76"/>
    </location>
</feature>
<dbReference type="RefSeq" id="XP_024713585.1">
    <property type="nucleotide sequence ID" value="XM_024858179.1"/>
</dbReference>
<feature type="compositionally biased region" description="Basic and acidic residues" evidence="6">
    <location>
        <begin position="25"/>
        <end position="43"/>
    </location>
</feature>
<protein>
    <recommendedName>
        <fullName evidence="3">Pre-mRNA polyadenylation factor FIP1</fullName>
    </recommendedName>
</protein>
<dbReference type="EMBL" id="PYFQ01000006">
    <property type="protein sequence ID" value="PSK38260.1"/>
    <property type="molecule type" value="Genomic_DNA"/>
</dbReference>
<evidence type="ECO:0000259" key="7">
    <source>
        <dbReference type="Pfam" id="PF05182"/>
    </source>
</evidence>
<dbReference type="STRING" id="418784.A0A2P7YQL4"/>
<keyword evidence="4" id="KW-0507">mRNA processing</keyword>
<evidence type="ECO:0000256" key="6">
    <source>
        <dbReference type="SAM" id="MobiDB-lite"/>
    </source>
</evidence>
<feature type="compositionally biased region" description="Low complexity" evidence="6">
    <location>
        <begin position="212"/>
        <end position="231"/>
    </location>
</feature>
<reference evidence="8 9" key="1">
    <citation type="submission" date="2018-03" db="EMBL/GenBank/DDBJ databases">
        <title>Candida pseudohaemulonii genome assembly and annotation.</title>
        <authorList>
            <person name="Munoz J.F."/>
            <person name="Gade L.G."/>
            <person name="Chow N.A."/>
            <person name="Litvintseva A.P."/>
            <person name="Loparev V.N."/>
            <person name="Cuomo C.A."/>
        </authorList>
    </citation>
    <scope>NUCLEOTIDE SEQUENCE [LARGE SCALE GENOMIC DNA]</scope>
    <source>
        <strain evidence="8 9">B12108</strain>
    </source>
</reference>
<evidence type="ECO:0000256" key="5">
    <source>
        <dbReference type="ARBA" id="ARBA00023242"/>
    </source>
</evidence>
<dbReference type="VEuPathDB" id="FungiDB:C7M61_002819"/>
<keyword evidence="5" id="KW-0539">Nucleus</keyword>
<evidence type="ECO:0000256" key="4">
    <source>
        <dbReference type="ARBA" id="ARBA00022664"/>
    </source>
</evidence>
<feature type="region of interest" description="Disordered" evidence="6">
    <location>
        <begin position="207"/>
        <end position="248"/>
    </location>
</feature>
<evidence type="ECO:0000256" key="2">
    <source>
        <dbReference type="ARBA" id="ARBA00007459"/>
    </source>
</evidence>
<feature type="compositionally biased region" description="Acidic residues" evidence="6">
    <location>
        <begin position="1"/>
        <end position="18"/>
    </location>
</feature>
<organism evidence="8 9">
    <name type="scientific">Candidozyma pseudohaemuli</name>
    <dbReference type="NCBI Taxonomy" id="418784"/>
    <lineage>
        <taxon>Eukaryota</taxon>
        <taxon>Fungi</taxon>
        <taxon>Dikarya</taxon>
        <taxon>Ascomycota</taxon>
        <taxon>Saccharomycotina</taxon>
        <taxon>Pichiomycetes</taxon>
        <taxon>Metschnikowiaceae</taxon>
        <taxon>Candidozyma</taxon>
    </lineage>
</organism>
<dbReference type="GO" id="GO:0005847">
    <property type="term" value="C:mRNA cleavage and polyadenylation specificity factor complex"/>
    <property type="evidence" value="ECO:0007669"/>
    <property type="project" value="TreeGrafter"/>
</dbReference>
<sequence length="248" mass="27347">MANSEDEDAYLYGSEDEQPSAKRQKTTEPEKEAPKPEEPKPQELEEEEDEDDSSDDDIEFVIGDLAPKISTTTTASSTAALNDTVGSTADTKDGESAKGIEVSKDEGASLVDINSVAELDGKPLTQVDLNELKDKPWRIPGADILDYFNYGFDEFTWTAYCHKQDKLRGEFNPQKVMANMMGGSKGGMPMFPFPMPNMPMPPNMPNMPMPPNMGNMPPNMPSGQKQQGPKQGQKRGRGFRNSPQPPKR</sequence>
<feature type="domain" description="Pre-mRNA polyadenylation factor Fip1" evidence="7">
    <location>
        <begin position="126"/>
        <end position="168"/>
    </location>
</feature>
<name>A0A2P7YQL4_9ASCO</name>
<evidence type="ECO:0000256" key="3">
    <source>
        <dbReference type="ARBA" id="ARBA00017404"/>
    </source>
</evidence>
<evidence type="ECO:0000313" key="9">
    <source>
        <dbReference type="Proteomes" id="UP000241107"/>
    </source>
</evidence>
<dbReference type="GO" id="GO:0006397">
    <property type="term" value="P:mRNA processing"/>
    <property type="evidence" value="ECO:0007669"/>
    <property type="project" value="UniProtKB-KW"/>
</dbReference>
<comment type="subcellular location">
    <subcellularLocation>
        <location evidence="1">Nucleus</location>
    </subcellularLocation>
</comment>
<feature type="compositionally biased region" description="Acidic residues" evidence="6">
    <location>
        <begin position="44"/>
        <end position="59"/>
    </location>
</feature>
<dbReference type="PANTHER" id="PTHR13484:SF0">
    <property type="entry name" value="PRE-MRNA 3'-END-PROCESSING FACTOR FIP1"/>
    <property type="match status" value="1"/>
</dbReference>
<dbReference type="Pfam" id="PF05182">
    <property type="entry name" value="Fip1"/>
    <property type="match status" value="1"/>
</dbReference>
<dbReference type="AlphaFoldDB" id="A0A2P7YQL4"/>
<gene>
    <name evidence="8" type="ORF">C7M61_002819</name>
</gene>
<dbReference type="PANTHER" id="PTHR13484">
    <property type="entry name" value="FIP1-LIKE 1 PROTEIN"/>
    <property type="match status" value="1"/>
</dbReference>
<comment type="caution">
    <text evidence="8">The sequence shown here is derived from an EMBL/GenBank/DDBJ whole genome shotgun (WGS) entry which is preliminary data.</text>
</comment>
<dbReference type="InterPro" id="IPR051187">
    <property type="entry name" value="Pre-mRNA_3'-end_processing_reg"/>
</dbReference>
<dbReference type="GeneID" id="36566208"/>
<proteinExistence type="inferred from homology"/>
<accession>A0A2P7YQL4</accession>
<keyword evidence="9" id="KW-1185">Reference proteome</keyword>
<evidence type="ECO:0000313" key="8">
    <source>
        <dbReference type="EMBL" id="PSK38260.1"/>
    </source>
</evidence>